<dbReference type="InterPro" id="IPR022749">
    <property type="entry name" value="D12N6_MeTrfase_N"/>
</dbReference>
<evidence type="ECO:0000259" key="10">
    <source>
        <dbReference type="Pfam" id="PF12161"/>
    </source>
</evidence>
<reference evidence="12" key="1">
    <citation type="journal article" date="2015" name="MBio">
        <title>Genome-Resolved Metagenomic Analysis Reveals Roles for Candidate Phyla and Other Microbial Community Members in Biogeochemical Transformations in Oil Reservoirs.</title>
        <authorList>
            <person name="Hu P."/>
            <person name="Tom L."/>
            <person name="Singh A."/>
            <person name="Thomas B.C."/>
            <person name="Baker B.J."/>
            <person name="Piceno Y.M."/>
            <person name="Andersen G.L."/>
            <person name="Banfield J.F."/>
        </authorList>
    </citation>
    <scope>NUCLEOTIDE SEQUENCE [LARGE SCALE GENOMIC DNA]</scope>
</reference>
<keyword evidence="8" id="KW-0812">Transmembrane</keyword>
<dbReference type="GO" id="GO:0009307">
    <property type="term" value="P:DNA restriction-modification system"/>
    <property type="evidence" value="ECO:0007669"/>
    <property type="project" value="UniProtKB-KW"/>
</dbReference>
<evidence type="ECO:0000256" key="6">
    <source>
        <dbReference type="ARBA" id="ARBA00022747"/>
    </source>
</evidence>
<comment type="catalytic activity">
    <reaction evidence="7">
        <text>a 2'-deoxyadenosine in DNA + S-adenosyl-L-methionine = an N(6)-methyl-2'-deoxyadenosine in DNA + S-adenosyl-L-homocysteine + H(+)</text>
        <dbReference type="Rhea" id="RHEA:15197"/>
        <dbReference type="Rhea" id="RHEA-COMP:12418"/>
        <dbReference type="Rhea" id="RHEA-COMP:12419"/>
        <dbReference type="ChEBI" id="CHEBI:15378"/>
        <dbReference type="ChEBI" id="CHEBI:57856"/>
        <dbReference type="ChEBI" id="CHEBI:59789"/>
        <dbReference type="ChEBI" id="CHEBI:90615"/>
        <dbReference type="ChEBI" id="CHEBI:90616"/>
        <dbReference type="EC" id="2.1.1.72"/>
    </reaction>
</comment>
<dbReference type="AlphaFoldDB" id="A0A101I0E3"/>
<dbReference type="InterPro" id="IPR003356">
    <property type="entry name" value="DNA_methylase_A-5"/>
</dbReference>
<evidence type="ECO:0000256" key="8">
    <source>
        <dbReference type="SAM" id="Phobius"/>
    </source>
</evidence>
<dbReference type="Proteomes" id="UP000053467">
    <property type="component" value="Unassembled WGS sequence"/>
</dbReference>
<evidence type="ECO:0000313" key="12">
    <source>
        <dbReference type="Proteomes" id="UP000053467"/>
    </source>
</evidence>
<dbReference type="Pfam" id="PF12161">
    <property type="entry name" value="HsdM_N"/>
    <property type="match status" value="1"/>
</dbReference>
<feature type="transmembrane region" description="Helical" evidence="8">
    <location>
        <begin position="351"/>
        <end position="372"/>
    </location>
</feature>
<keyword evidence="3 11" id="KW-0489">Methyltransferase</keyword>
<feature type="domain" description="N6 adenine-specific DNA methyltransferase N-terminal" evidence="10">
    <location>
        <begin position="8"/>
        <end position="137"/>
    </location>
</feature>
<organism evidence="11 12">
    <name type="scientific">candidate division TA06 bacterium 34_109</name>
    <dbReference type="NCBI Taxonomy" id="1635277"/>
    <lineage>
        <taxon>Bacteria</taxon>
        <taxon>Bacteria division TA06</taxon>
    </lineage>
</organism>
<comment type="similarity">
    <text evidence="1">Belongs to the N(4)/N(6)-methyltransferase family.</text>
</comment>
<evidence type="ECO:0000256" key="7">
    <source>
        <dbReference type="ARBA" id="ARBA00047942"/>
    </source>
</evidence>
<gene>
    <name evidence="11" type="ORF">XE03_1492</name>
</gene>
<feature type="domain" description="DNA methylase adenine-specific" evidence="9">
    <location>
        <begin position="148"/>
        <end position="408"/>
    </location>
</feature>
<dbReference type="GO" id="GO:0032259">
    <property type="term" value="P:methylation"/>
    <property type="evidence" value="ECO:0007669"/>
    <property type="project" value="UniProtKB-KW"/>
</dbReference>
<dbReference type="PANTHER" id="PTHR42998">
    <property type="entry name" value="TYPE I RESTRICTION ENZYME HINDVIIP M PROTEIN-RELATED"/>
    <property type="match status" value="1"/>
</dbReference>
<dbReference type="Gene3D" id="1.20.1260.30">
    <property type="match status" value="1"/>
</dbReference>
<evidence type="ECO:0000313" key="11">
    <source>
        <dbReference type="EMBL" id="KUK86476.1"/>
    </source>
</evidence>
<dbReference type="InterPro" id="IPR038333">
    <property type="entry name" value="T1MK-like_N_sf"/>
</dbReference>
<dbReference type="PATRIC" id="fig|1635277.3.peg.849"/>
<dbReference type="GO" id="GO:0008170">
    <property type="term" value="F:N-methyltransferase activity"/>
    <property type="evidence" value="ECO:0007669"/>
    <property type="project" value="InterPro"/>
</dbReference>
<evidence type="ECO:0000256" key="3">
    <source>
        <dbReference type="ARBA" id="ARBA00022603"/>
    </source>
</evidence>
<keyword evidence="5" id="KW-0949">S-adenosyl-L-methionine</keyword>
<keyword evidence="8" id="KW-0472">Membrane</keyword>
<evidence type="ECO:0000256" key="5">
    <source>
        <dbReference type="ARBA" id="ARBA00022691"/>
    </source>
</evidence>
<dbReference type="SMR" id="A0A101I0E3"/>
<dbReference type="PRINTS" id="PR00507">
    <property type="entry name" value="N12N6MTFRASE"/>
</dbReference>
<evidence type="ECO:0000256" key="2">
    <source>
        <dbReference type="ARBA" id="ARBA00011900"/>
    </source>
</evidence>
<keyword evidence="8" id="KW-1133">Transmembrane helix</keyword>
<evidence type="ECO:0000259" key="9">
    <source>
        <dbReference type="Pfam" id="PF02384"/>
    </source>
</evidence>
<dbReference type="GO" id="GO:0009007">
    <property type="term" value="F:site-specific DNA-methyltransferase (adenine-specific) activity"/>
    <property type="evidence" value="ECO:0007669"/>
    <property type="project" value="UniProtKB-EC"/>
</dbReference>
<evidence type="ECO:0000256" key="4">
    <source>
        <dbReference type="ARBA" id="ARBA00022679"/>
    </source>
</evidence>
<dbReference type="Gene3D" id="3.40.50.150">
    <property type="entry name" value="Vaccinia Virus protein VP39"/>
    <property type="match status" value="1"/>
</dbReference>
<name>A0A101I0E3_UNCT6</name>
<keyword evidence="6" id="KW-0680">Restriction system</keyword>
<dbReference type="InterPro" id="IPR029063">
    <property type="entry name" value="SAM-dependent_MTases_sf"/>
</dbReference>
<dbReference type="GO" id="GO:0003677">
    <property type="term" value="F:DNA binding"/>
    <property type="evidence" value="ECO:0007669"/>
    <property type="project" value="InterPro"/>
</dbReference>
<proteinExistence type="inferred from homology"/>
<dbReference type="Pfam" id="PF02384">
    <property type="entry name" value="N6_Mtase"/>
    <property type="match status" value="1"/>
</dbReference>
<sequence>MANNHNEIEKRLWNVADKLRANTALRPNEFYIPVLGLIFLRYSDYKFQLAELELKKKITQGLGRISIKKEDYQALNMLYIPEQARYSAILNLPEGSNIGKTINEAMRMIESQNDNLKGVLPKSYDRLNDDTLIAVLKLFSEIPMDIDGDIFGKIYEYFLGNFAMSEGQRGGEFFTPTSIVKLITEIIEPYHGRVYDPACGSAGMFVQSAKFVERHHKKPIDEIAIFGQEKVASTIQLCKMNLVVRGLEGDIRQGNTFYEDTHHSLYRFDYVMSNPPFNVSGVNKEKLKNDPRFSYGIPRADNANYLWIQIFLNSLNEKGRAGFVMANSAADAGYSELEIRKKIIEDKVVDIIIAVGPNFFYTVSLPCTLWFFDRGKKNTKRENQVLFIDARDIYTPVDRAHNEFSPEQKSLSQTLSDYIVERILR</sequence>
<dbReference type="EC" id="2.1.1.72" evidence="2"/>
<dbReference type="EMBL" id="LGGX01000018">
    <property type="protein sequence ID" value="KUK86476.1"/>
    <property type="molecule type" value="Genomic_DNA"/>
</dbReference>
<keyword evidence="4 11" id="KW-0808">Transferase</keyword>
<evidence type="ECO:0000256" key="1">
    <source>
        <dbReference type="ARBA" id="ARBA00006594"/>
    </source>
</evidence>
<comment type="caution">
    <text evidence="11">The sequence shown here is derived from an EMBL/GenBank/DDBJ whole genome shotgun (WGS) entry which is preliminary data.</text>
</comment>
<protein>
    <recommendedName>
        <fullName evidence="2">site-specific DNA-methyltransferase (adenine-specific)</fullName>
        <ecNumber evidence="2">2.1.1.72</ecNumber>
    </recommendedName>
</protein>
<accession>A0A101I0E3</accession>
<dbReference type="SUPFAM" id="SSF53335">
    <property type="entry name" value="S-adenosyl-L-methionine-dependent methyltransferases"/>
    <property type="match status" value="1"/>
</dbReference>
<dbReference type="InterPro" id="IPR052916">
    <property type="entry name" value="Type-I_RE_MTase_Subunit"/>
</dbReference>
<dbReference type="PANTHER" id="PTHR42998:SF1">
    <property type="entry name" value="TYPE I RESTRICTION ENZYME HINDI METHYLASE SUBUNIT"/>
    <property type="match status" value="1"/>
</dbReference>